<accession>A0A9X0HHL5</accession>
<dbReference type="AlphaFoldDB" id="A0A9X0HHL5"/>
<dbReference type="EMBL" id="LNAL01000008">
    <property type="protein sequence ID" value="KUG06041.1"/>
    <property type="molecule type" value="Genomic_DNA"/>
</dbReference>
<evidence type="ECO:0000313" key="2">
    <source>
        <dbReference type="Proteomes" id="UP000054223"/>
    </source>
</evidence>
<dbReference type="OrthoDB" id="1115707at2"/>
<reference evidence="1 2" key="1">
    <citation type="submission" date="2015-11" db="EMBL/GenBank/DDBJ databases">
        <title>Solirubrum puertoriconensis gen. nov. an environmental bacteria isolated in Puerto Rico.</title>
        <authorList>
            <person name="Cuebas-Irizarry M.F."/>
            <person name="Montalvo-Rodriguez R."/>
        </authorList>
    </citation>
    <scope>NUCLEOTIDE SEQUENCE [LARGE SCALE GENOMIC DNA]</scope>
    <source>
        <strain evidence="1 2">MC1A</strain>
    </source>
</reference>
<proteinExistence type="predicted"/>
<dbReference type="Proteomes" id="UP000054223">
    <property type="component" value="Unassembled WGS sequence"/>
</dbReference>
<comment type="caution">
    <text evidence="1">The sequence shown here is derived from an EMBL/GenBank/DDBJ whole genome shotgun (WGS) entry which is preliminary data.</text>
</comment>
<gene>
    <name evidence="1" type="ORF">ASU33_01340</name>
</gene>
<dbReference type="RefSeq" id="WP_059071736.1">
    <property type="nucleotide sequence ID" value="NZ_LNAL01000008.1"/>
</dbReference>
<evidence type="ECO:0000313" key="1">
    <source>
        <dbReference type="EMBL" id="KUG06041.1"/>
    </source>
</evidence>
<name>A0A9X0HHL5_SOLP1</name>
<organism evidence="1 2">
    <name type="scientific">Solirubrum puertoriconensis</name>
    <dbReference type="NCBI Taxonomy" id="1751427"/>
    <lineage>
        <taxon>Bacteria</taxon>
        <taxon>Pseudomonadati</taxon>
        <taxon>Bacteroidota</taxon>
        <taxon>Cytophagia</taxon>
        <taxon>Cytophagales</taxon>
    </lineage>
</organism>
<keyword evidence="2" id="KW-1185">Reference proteome</keyword>
<sequence length="328" mass="36223">MPLQTARSLARWFVRPLSEPERSFWRVVTSCFLAAVTLWVLNALNKNYTTRVSYPLQWQYNDAQFIPVRPLTESVSVQVTGRGWKLLRIALGLDIRPAEVIVRRPGGAGAVPGTALRSGLIGAMDGLQLNAVLTDTIYFEFDRLVTRRLPLRLSPDATGEALPFDARFVPADITFKGPANTVNALPSPYPVHLPQAPAGSTDGSIRVPVGGPALVQTDVQEVQVKLQPRQVHTRTIIVEPQLHHFPGDSTVKLWPAQVPVEVQFFPEDSAKLNTSQVQVFADYRQLREDDSTVQLSLRPLPVVIRGARIGVTTVRVLSGAKYKSVPSR</sequence>
<evidence type="ECO:0008006" key="3">
    <source>
        <dbReference type="Google" id="ProtNLM"/>
    </source>
</evidence>
<protein>
    <recommendedName>
        <fullName evidence="3">YbbR-like domain-containing protein</fullName>
    </recommendedName>
</protein>